<dbReference type="InterPro" id="IPR014752">
    <property type="entry name" value="Arrestin-like_C"/>
</dbReference>
<evidence type="ECO:0008006" key="3">
    <source>
        <dbReference type="Google" id="ProtNLM"/>
    </source>
</evidence>
<evidence type="ECO:0000313" key="2">
    <source>
        <dbReference type="Proteomes" id="UP001163798"/>
    </source>
</evidence>
<gene>
    <name evidence="1" type="ORF">GGU10DRAFT_398627</name>
</gene>
<evidence type="ECO:0000313" key="1">
    <source>
        <dbReference type="EMBL" id="KAJ3785372.1"/>
    </source>
</evidence>
<accession>A0AA38NJB9</accession>
<dbReference type="AlphaFoldDB" id="A0AA38NJB9"/>
<comment type="caution">
    <text evidence="1">The sequence shown here is derived from an EMBL/GenBank/DDBJ whole genome shotgun (WGS) entry which is preliminary data.</text>
</comment>
<dbReference type="Proteomes" id="UP001163798">
    <property type="component" value="Unassembled WGS sequence"/>
</dbReference>
<sequence>MDNTITLPPGYDATITSGNNRDADLPAYSSLSSMGQVVPQNLTELSEGAPSKEFSYHISLKGNNSSASLVLYGNASLSKHSPAFLGGSRVNGLVKVNVESGESINAVVISIQGKIISGSRQHIFLEYTQTLWSSSSDSHKSDGKLQGEHNWPFKLHFPKEVTLTVGTKDAPRVEVFHLPQSFMERHAKASIQYEVIARFARGILKTDHRIIAPFVYIPIIRPEPPSQLRSDAYERNTTIPGPIADPTGWHTLTSVQIQGKLFTRQATISCILSLALPLSYTRGSVIPLHLVIQSNDTQALETLSSPHAIICRLRRILRYYPDENKTVDPKLRREELEHSELATWWPFVESPSLEESSFQRTLSGEIILSPELMPTTTIGRFQLEYSVVLFPFDANSFHSENNDILSDCAVEIATAFPPGPRQRMNVQTAIPDRLRHAFQ</sequence>
<protein>
    <recommendedName>
        <fullName evidence="3">Arrestin-like N-terminal domain-containing protein</fullName>
    </recommendedName>
</protein>
<dbReference type="Gene3D" id="2.60.40.640">
    <property type="match status" value="1"/>
</dbReference>
<reference evidence="1" key="1">
    <citation type="submission" date="2022-08" db="EMBL/GenBank/DDBJ databases">
        <authorList>
            <consortium name="DOE Joint Genome Institute"/>
            <person name="Min B."/>
            <person name="Riley R."/>
            <person name="Sierra-Patev S."/>
            <person name="Naranjo-Ortiz M."/>
            <person name="Looney B."/>
            <person name="Konkel Z."/>
            <person name="Slot J.C."/>
            <person name="Sakamoto Y."/>
            <person name="Steenwyk J.L."/>
            <person name="Rokas A."/>
            <person name="Carro J."/>
            <person name="Camarero S."/>
            <person name="Ferreira P."/>
            <person name="Molpeceres G."/>
            <person name="Ruiz-Duenas F.J."/>
            <person name="Serrano A."/>
            <person name="Henrissat B."/>
            <person name="Drula E."/>
            <person name="Hughes K.W."/>
            <person name="Mata J.L."/>
            <person name="Ishikawa N.K."/>
            <person name="Vargas-Isla R."/>
            <person name="Ushijima S."/>
            <person name="Smith C.A."/>
            <person name="Ahrendt S."/>
            <person name="Andreopoulos W."/>
            <person name="He G."/>
            <person name="Labutti K."/>
            <person name="Lipzen A."/>
            <person name="Ng V."/>
            <person name="Sandor L."/>
            <person name="Barry K."/>
            <person name="Martinez A.T."/>
            <person name="Xiao Y."/>
            <person name="Gibbons J.G."/>
            <person name="Terashima K."/>
            <person name="Hibbett D.S."/>
            <person name="Grigoriev I.V."/>
        </authorList>
    </citation>
    <scope>NUCLEOTIDE SEQUENCE</scope>
    <source>
        <strain evidence="1">TFB10291</strain>
    </source>
</reference>
<organism evidence="1 2">
    <name type="scientific">Lentinula aff. detonsa</name>
    <dbReference type="NCBI Taxonomy" id="2804958"/>
    <lineage>
        <taxon>Eukaryota</taxon>
        <taxon>Fungi</taxon>
        <taxon>Dikarya</taxon>
        <taxon>Basidiomycota</taxon>
        <taxon>Agaricomycotina</taxon>
        <taxon>Agaricomycetes</taxon>
        <taxon>Agaricomycetidae</taxon>
        <taxon>Agaricales</taxon>
        <taxon>Marasmiineae</taxon>
        <taxon>Omphalotaceae</taxon>
        <taxon>Lentinula</taxon>
    </lineage>
</organism>
<keyword evidence="2" id="KW-1185">Reference proteome</keyword>
<proteinExistence type="predicted"/>
<name>A0AA38NJB9_9AGAR</name>
<dbReference type="EMBL" id="MU793344">
    <property type="protein sequence ID" value="KAJ3785372.1"/>
    <property type="molecule type" value="Genomic_DNA"/>
</dbReference>